<dbReference type="KEGG" id="pcor:KS4_04930"/>
<sequence>MLTHSNGSKSILTEENPGNEGGEINCVAGG</sequence>
<organism evidence="2 3">
    <name type="scientific">Poriferisphaera corsica</name>
    <dbReference type="NCBI Taxonomy" id="2528020"/>
    <lineage>
        <taxon>Bacteria</taxon>
        <taxon>Pseudomonadati</taxon>
        <taxon>Planctomycetota</taxon>
        <taxon>Phycisphaerae</taxon>
        <taxon>Phycisphaerales</taxon>
        <taxon>Phycisphaeraceae</taxon>
        <taxon>Poriferisphaera</taxon>
    </lineage>
</organism>
<feature type="region of interest" description="Disordered" evidence="1">
    <location>
        <begin position="1"/>
        <end position="30"/>
    </location>
</feature>
<evidence type="ECO:0000313" key="3">
    <source>
        <dbReference type="Proteomes" id="UP000317369"/>
    </source>
</evidence>
<dbReference type="EMBL" id="CP036425">
    <property type="protein sequence ID" value="QDU32461.1"/>
    <property type="molecule type" value="Genomic_DNA"/>
</dbReference>
<reference evidence="2 3" key="1">
    <citation type="submission" date="2019-02" db="EMBL/GenBank/DDBJ databases">
        <title>Deep-cultivation of Planctomycetes and their phenomic and genomic characterization uncovers novel biology.</title>
        <authorList>
            <person name="Wiegand S."/>
            <person name="Jogler M."/>
            <person name="Boedeker C."/>
            <person name="Pinto D."/>
            <person name="Vollmers J."/>
            <person name="Rivas-Marin E."/>
            <person name="Kohn T."/>
            <person name="Peeters S.H."/>
            <person name="Heuer A."/>
            <person name="Rast P."/>
            <person name="Oberbeckmann S."/>
            <person name="Bunk B."/>
            <person name="Jeske O."/>
            <person name="Meyerdierks A."/>
            <person name="Storesund J.E."/>
            <person name="Kallscheuer N."/>
            <person name="Luecker S."/>
            <person name="Lage O.M."/>
            <person name="Pohl T."/>
            <person name="Merkel B.J."/>
            <person name="Hornburger P."/>
            <person name="Mueller R.-W."/>
            <person name="Bruemmer F."/>
            <person name="Labrenz M."/>
            <person name="Spormann A.M."/>
            <person name="Op den Camp H."/>
            <person name="Overmann J."/>
            <person name="Amann R."/>
            <person name="Jetten M.S.M."/>
            <person name="Mascher T."/>
            <person name="Medema M.H."/>
            <person name="Devos D.P."/>
            <person name="Kaster A.-K."/>
            <person name="Ovreas L."/>
            <person name="Rohde M."/>
            <person name="Galperin M.Y."/>
            <person name="Jogler C."/>
        </authorList>
    </citation>
    <scope>NUCLEOTIDE SEQUENCE [LARGE SCALE GENOMIC DNA]</scope>
    <source>
        <strain evidence="2 3">KS4</strain>
    </source>
</reference>
<evidence type="ECO:0000256" key="1">
    <source>
        <dbReference type="SAM" id="MobiDB-lite"/>
    </source>
</evidence>
<proteinExistence type="predicted"/>
<protein>
    <submittedName>
        <fullName evidence="2">Uncharacterized protein</fullName>
    </submittedName>
</protein>
<feature type="compositionally biased region" description="Low complexity" evidence="1">
    <location>
        <begin position="14"/>
        <end position="30"/>
    </location>
</feature>
<dbReference type="Proteomes" id="UP000317369">
    <property type="component" value="Chromosome"/>
</dbReference>
<feature type="compositionally biased region" description="Polar residues" evidence="1">
    <location>
        <begin position="1"/>
        <end position="13"/>
    </location>
</feature>
<gene>
    <name evidence="2" type="ORF">KS4_04930</name>
</gene>
<name>A0A517YQH2_9BACT</name>
<accession>A0A517YQH2</accession>
<keyword evidence="3" id="KW-1185">Reference proteome</keyword>
<dbReference type="AlphaFoldDB" id="A0A517YQH2"/>
<evidence type="ECO:0000313" key="2">
    <source>
        <dbReference type="EMBL" id="QDU32461.1"/>
    </source>
</evidence>